<evidence type="ECO:0000256" key="1">
    <source>
        <dbReference type="SAM" id="SignalP"/>
    </source>
</evidence>
<feature type="signal peptide" evidence="1">
    <location>
        <begin position="1"/>
        <end position="20"/>
    </location>
</feature>
<dbReference type="EMBL" id="BAABGY010000014">
    <property type="protein sequence ID" value="GAA4340475.1"/>
    <property type="molecule type" value="Genomic_DNA"/>
</dbReference>
<sequence>MKKLLLLLIPALPLEAAAQAPDSSAAAPDSLGYYRAQYHRVTQYYDSLLWADTAYQQAVAGLRRAQQEPRTARARGRKGYGSFTVFAGAAHAQPARFNALLAREGFPTVGSLMPYVGIGLGMRDGSLLLDIGFAGGGLHSKRDGRTISASLLNAFAVELGVDLLPARGVSLFPYAGLSYRVARLSYESPEEVNRDATDVTDLVINRRVDVKSRRLGYAAGAGIDVLLRPRNNERRSAILFVKGGVNRPFWKDRFRYKGATLEPGPGMGAWQVVAGIRFARFY</sequence>
<proteinExistence type="predicted"/>
<protein>
    <recommendedName>
        <fullName evidence="4">Outer membrane protein beta-barrel domain-containing protein</fullName>
    </recommendedName>
</protein>
<evidence type="ECO:0000313" key="2">
    <source>
        <dbReference type="EMBL" id="GAA4340475.1"/>
    </source>
</evidence>
<feature type="chain" id="PRO_5046617103" description="Outer membrane protein beta-barrel domain-containing protein" evidence="1">
    <location>
        <begin position="21"/>
        <end position="282"/>
    </location>
</feature>
<dbReference type="Proteomes" id="UP001501725">
    <property type="component" value="Unassembled WGS sequence"/>
</dbReference>
<accession>A0ABP8HK56</accession>
<name>A0ABP8HK56_9BACT</name>
<evidence type="ECO:0008006" key="4">
    <source>
        <dbReference type="Google" id="ProtNLM"/>
    </source>
</evidence>
<organism evidence="2 3">
    <name type="scientific">Flaviaesturariibacter amylovorans</name>
    <dbReference type="NCBI Taxonomy" id="1084520"/>
    <lineage>
        <taxon>Bacteria</taxon>
        <taxon>Pseudomonadati</taxon>
        <taxon>Bacteroidota</taxon>
        <taxon>Chitinophagia</taxon>
        <taxon>Chitinophagales</taxon>
        <taxon>Chitinophagaceae</taxon>
        <taxon>Flaviaestuariibacter</taxon>
    </lineage>
</organism>
<keyword evidence="3" id="KW-1185">Reference proteome</keyword>
<evidence type="ECO:0000313" key="3">
    <source>
        <dbReference type="Proteomes" id="UP001501725"/>
    </source>
</evidence>
<reference evidence="3" key="1">
    <citation type="journal article" date="2019" name="Int. J. Syst. Evol. Microbiol.">
        <title>The Global Catalogue of Microorganisms (GCM) 10K type strain sequencing project: providing services to taxonomists for standard genome sequencing and annotation.</title>
        <authorList>
            <consortium name="The Broad Institute Genomics Platform"/>
            <consortium name="The Broad Institute Genome Sequencing Center for Infectious Disease"/>
            <person name="Wu L."/>
            <person name="Ma J."/>
        </authorList>
    </citation>
    <scope>NUCLEOTIDE SEQUENCE [LARGE SCALE GENOMIC DNA]</scope>
    <source>
        <strain evidence="3">JCM 17919</strain>
    </source>
</reference>
<dbReference type="RefSeq" id="WP_345257460.1">
    <property type="nucleotide sequence ID" value="NZ_BAABGY010000014.1"/>
</dbReference>
<gene>
    <name evidence="2" type="ORF">GCM10023184_38190</name>
</gene>
<comment type="caution">
    <text evidence="2">The sequence shown here is derived from an EMBL/GenBank/DDBJ whole genome shotgun (WGS) entry which is preliminary data.</text>
</comment>
<keyword evidence="1" id="KW-0732">Signal</keyword>